<feature type="binding site" evidence="4">
    <location>
        <position position="303"/>
    </location>
    <ligand>
        <name>Mg(2+)</name>
        <dbReference type="ChEBI" id="CHEBI:18420"/>
    </ligand>
</feature>
<feature type="binding site" evidence="4">
    <location>
        <position position="437"/>
    </location>
    <ligand>
        <name>Mg(2+)</name>
        <dbReference type="ChEBI" id="CHEBI:18420"/>
    </ligand>
</feature>
<dbReference type="KEGG" id="salg:BS332_08130"/>
<evidence type="ECO:0000256" key="1">
    <source>
        <dbReference type="ARBA" id="ARBA00000799"/>
    </source>
</evidence>
<accession>A0A2T3H2H1</accession>
<dbReference type="STRING" id="38313.GCA_000947195_04292"/>
<dbReference type="HAMAP" id="MF_01935">
    <property type="entry name" value="MenF"/>
    <property type="match status" value="1"/>
</dbReference>
<evidence type="ECO:0000313" key="7">
    <source>
        <dbReference type="EMBL" id="SUI59970.1"/>
    </source>
</evidence>
<name>A0A2T3H2H1_9GAMM</name>
<evidence type="ECO:0000313" key="8">
    <source>
        <dbReference type="Proteomes" id="UP000254069"/>
    </source>
</evidence>
<dbReference type="EMBL" id="UGYO01000001">
    <property type="protein sequence ID" value="SUI59970.1"/>
    <property type="molecule type" value="Genomic_DNA"/>
</dbReference>
<dbReference type="InterPro" id="IPR004561">
    <property type="entry name" value="IsoChor_synthase"/>
</dbReference>
<keyword evidence="4" id="KW-0460">Magnesium</keyword>
<evidence type="ECO:0000256" key="3">
    <source>
        <dbReference type="ARBA" id="ARBA00023235"/>
    </source>
</evidence>
<dbReference type="GO" id="GO:0000287">
    <property type="term" value="F:magnesium ion binding"/>
    <property type="evidence" value="ECO:0007669"/>
    <property type="project" value="UniProtKB-UniRule"/>
</dbReference>
<keyword evidence="3 4" id="KW-0413">Isomerase</keyword>
<evidence type="ECO:0000256" key="4">
    <source>
        <dbReference type="HAMAP-Rule" id="MF_01935"/>
    </source>
</evidence>
<proteinExistence type="inferred from homology"/>
<dbReference type="Proteomes" id="UP000254069">
    <property type="component" value="Unassembled WGS sequence"/>
</dbReference>
<dbReference type="UniPathway" id="UPA01057">
    <property type="reaction ID" value="UER00163"/>
</dbReference>
<dbReference type="Proteomes" id="UP000825078">
    <property type="component" value="Chromosome"/>
</dbReference>
<dbReference type="RefSeq" id="WP_025009164.1">
    <property type="nucleotide sequence ID" value="NZ_AP024609.1"/>
</dbReference>
<dbReference type="GO" id="GO:0009234">
    <property type="term" value="P:menaquinone biosynthetic process"/>
    <property type="evidence" value="ECO:0007669"/>
    <property type="project" value="UniProtKB-UniRule"/>
</dbReference>
<dbReference type="InterPro" id="IPR005801">
    <property type="entry name" value="ADC_synthase"/>
</dbReference>
<dbReference type="Gene3D" id="3.60.120.10">
    <property type="entry name" value="Anthranilate synthase"/>
    <property type="match status" value="1"/>
</dbReference>
<evidence type="ECO:0000313" key="6">
    <source>
        <dbReference type="EMBL" id="BCV47140.1"/>
    </source>
</evidence>
<dbReference type="GO" id="GO:0008909">
    <property type="term" value="F:isochorismate synthase activity"/>
    <property type="evidence" value="ECO:0007669"/>
    <property type="project" value="UniProtKB-UniRule"/>
</dbReference>
<dbReference type="UniPathway" id="UPA00079"/>
<dbReference type="NCBIfam" id="TIGR00543">
    <property type="entry name" value="isochor_syn"/>
    <property type="match status" value="1"/>
</dbReference>
<feature type="active site" description="Proton acceptor" evidence="4">
    <location>
        <position position="209"/>
    </location>
</feature>
<organism evidence="7 8">
    <name type="scientific">Shewanella algae</name>
    <dbReference type="NCBI Taxonomy" id="38313"/>
    <lineage>
        <taxon>Bacteria</taxon>
        <taxon>Pseudomonadati</taxon>
        <taxon>Pseudomonadota</taxon>
        <taxon>Gammaproteobacteria</taxon>
        <taxon>Alteromonadales</taxon>
        <taxon>Shewanellaceae</taxon>
        <taxon>Shewanella</taxon>
    </lineage>
</organism>
<feature type="active site" description="Proton donor" evidence="4">
    <location>
        <position position="259"/>
    </location>
</feature>
<comment type="function">
    <text evidence="4">Catalyzes the conversion of chorismate to isochorismate.</text>
</comment>
<comment type="pathway">
    <text evidence="4">Quinol/quinone metabolism; menaquinone biosynthesis.</text>
</comment>
<gene>
    <name evidence="4 7" type="primary">menF</name>
    <name evidence="7" type="ORF">NCTC10738_01509</name>
    <name evidence="6" type="ORF">TUM17379_41580</name>
</gene>
<dbReference type="PANTHER" id="PTHR42839:SF2">
    <property type="entry name" value="ISOCHORISMATE SYNTHASE ENTC"/>
    <property type="match status" value="1"/>
</dbReference>
<comment type="cofactor">
    <cofactor evidence="4">
        <name>Mg(2+)</name>
        <dbReference type="ChEBI" id="CHEBI:18420"/>
    </cofactor>
</comment>
<accession>A0A379ZDN7</accession>
<feature type="domain" description="Chorismate-utilising enzyme C-terminal" evidence="5">
    <location>
        <begin position="190"/>
        <end position="441"/>
    </location>
</feature>
<keyword evidence="8" id="KW-1185">Reference proteome</keyword>
<reference evidence="6" key="2">
    <citation type="submission" date="2021-05" db="EMBL/GenBank/DDBJ databases">
        <title>Molecular characterization for Shewanella algae harboring chromosomal blaOXA-55-like strains isolated from clinical and environment sample.</title>
        <authorList>
            <person name="Ohama Y."/>
            <person name="Aoki K."/>
            <person name="Harada S."/>
            <person name="Moriya K."/>
            <person name="Ishii Y."/>
            <person name="Tateda K."/>
        </authorList>
    </citation>
    <scope>NUCLEOTIDE SEQUENCE</scope>
    <source>
        <strain evidence="6">TUM17379</strain>
    </source>
</reference>
<reference evidence="7 8" key="1">
    <citation type="submission" date="2018-06" db="EMBL/GenBank/DDBJ databases">
        <authorList>
            <consortium name="Pathogen Informatics"/>
            <person name="Doyle S."/>
        </authorList>
    </citation>
    <scope>NUCLEOTIDE SEQUENCE [LARGE SCALE GENOMIC DNA]</scope>
    <source>
        <strain evidence="7 8">NCTC10738</strain>
    </source>
</reference>
<dbReference type="EMBL" id="AP024613">
    <property type="protein sequence ID" value="BCV47140.1"/>
    <property type="molecule type" value="Genomic_DNA"/>
</dbReference>
<comment type="catalytic activity">
    <reaction evidence="1 4">
        <text>chorismate = isochorismate</text>
        <dbReference type="Rhea" id="RHEA:18985"/>
        <dbReference type="ChEBI" id="CHEBI:29748"/>
        <dbReference type="ChEBI" id="CHEBI:29780"/>
        <dbReference type="EC" id="5.4.4.2"/>
    </reaction>
</comment>
<dbReference type="AlphaFoldDB" id="A0A2T3H2H1"/>
<dbReference type="Pfam" id="PF00425">
    <property type="entry name" value="Chorismate_bind"/>
    <property type="match status" value="1"/>
</dbReference>
<sequence length="452" mass="51273">MSALTLPQAISSLKDKLCQLAKLTPAEPIVQLAAEVQAIPLISWLASQPSYPRIYWQGRDRLEEVAAIGCCLDFRFEDEVTDEALAEIYEKQRAYSSNQEIRYYGGVAFDREIASWPEFGRARFLLPRIELRRSSDHFRLLVNLNLGQADRQAEIAQAQAALDALVPARPMTPPTKTEQLSRNDRPDYPRWKTLVEQVTAPRFNQDTPKVVLSRLTQLQVKDTPDPWQVLASWQGRNPNSFQFGFEFSPERSFISCSPERLYRRHQQELYTEALAGTTIRGLSPEEDELLAQQLLDDSKNSHENQLVREHIVKALTPLSRYVGADETPTIFKLNHIQHLHRSIRAELRHGVKDFQLLQALHPTPAVGGLPRESAISFLRQREGYMRGWYAGACGYLNKYESEFAVAIRCALLEPGCINLFAGAGIVAGSDPEAEWQELENKLATIMSILLDF</sequence>
<evidence type="ECO:0000259" key="5">
    <source>
        <dbReference type="Pfam" id="PF00425"/>
    </source>
</evidence>
<keyword evidence="4" id="KW-0479">Metal-binding</keyword>
<dbReference type="InterPro" id="IPR015890">
    <property type="entry name" value="Chorismate_C"/>
</dbReference>
<protein>
    <recommendedName>
        <fullName evidence="4">Isochorismate synthase MenF</fullName>
        <ecNumber evidence="4">5.4.4.2</ecNumber>
    </recommendedName>
    <alternativeName>
        <fullName evidence="4">Isochorismate mutase</fullName>
    </alternativeName>
</protein>
<dbReference type="EC" id="5.4.4.2" evidence="4"/>
<evidence type="ECO:0000256" key="2">
    <source>
        <dbReference type="ARBA" id="ARBA00005297"/>
    </source>
</evidence>
<keyword evidence="4" id="KW-0474">Menaquinone biosynthesis</keyword>
<comment type="pathway">
    <text evidence="4">Quinol/quinone metabolism; 1,4-dihydroxy-2-naphthoate biosynthesis; 1,4-dihydroxy-2-naphthoate from chorismate: step 1/7.</text>
</comment>
<comment type="similarity">
    <text evidence="2 4">Belongs to the isochorismate synthase family.</text>
</comment>
<dbReference type="SUPFAM" id="SSF56322">
    <property type="entry name" value="ADC synthase"/>
    <property type="match status" value="1"/>
</dbReference>
<dbReference type="InterPro" id="IPR034681">
    <property type="entry name" value="MenF"/>
</dbReference>
<dbReference type="PANTHER" id="PTHR42839">
    <property type="entry name" value="ISOCHORISMATE SYNTHASE ENTC"/>
    <property type="match status" value="1"/>
</dbReference>
<dbReference type="GeneID" id="93811271"/>